<evidence type="ECO:0000256" key="2">
    <source>
        <dbReference type="ARBA" id="ARBA00004186"/>
    </source>
</evidence>
<keyword evidence="9" id="KW-0159">Chromosome partition</keyword>
<evidence type="ECO:0000313" key="16">
    <source>
        <dbReference type="EMBL" id="KJX96210.1"/>
    </source>
</evidence>
<comment type="similarity">
    <text evidence="4">Belongs to the DASH complex DAM1 family.</text>
</comment>
<dbReference type="PANTHER" id="PTHR28113:SF1">
    <property type="entry name" value="DASH COMPLEX SUBUNIT DAM1"/>
    <property type="match status" value="1"/>
</dbReference>
<keyword evidence="10" id="KW-0995">Kinetochore</keyword>
<keyword evidence="17" id="KW-1185">Reference proteome</keyword>
<dbReference type="GO" id="GO:0044732">
    <property type="term" value="C:mitotic spindle pole body"/>
    <property type="evidence" value="ECO:0007669"/>
    <property type="project" value="TreeGrafter"/>
</dbReference>
<reference evidence="16 17" key="1">
    <citation type="submission" date="2015-03" db="EMBL/GenBank/DDBJ databases">
        <title>RNA-seq based gene annotation and comparative genomics of four Zymoseptoria species reveal species-specific pathogenicity related genes and transposable element activity.</title>
        <authorList>
            <person name="Grandaubert J."/>
            <person name="Bhattacharyya A."/>
            <person name="Stukenbrock E.H."/>
        </authorList>
    </citation>
    <scope>NUCLEOTIDE SEQUENCE [LARGE SCALE GENOMIC DNA]</scope>
    <source>
        <strain evidence="16 17">Zb18110</strain>
    </source>
</reference>
<gene>
    <name evidence="16" type="ORF">TI39_contig699g00001</name>
</gene>
<evidence type="ECO:0000256" key="3">
    <source>
        <dbReference type="ARBA" id="ARBA00004629"/>
    </source>
</evidence>
<keyword evidence="13" id="KW-0137">Centromere</keyword>
<keyword evidence="12" id="KW-0539">Nucleus</keyword>
<dbReference type="OrthoDB" id="5586015at2759"/>
<evidence type="ECO:0000256" key="15">
    <source>
        <dbReference type="SAM" id="MobiDB-lite"/>
    </source>
</evidence>
<dbReference type="STRING" id="1047168.A0A0F4GJ47"/>
<proteinExistence type="inferred from homology"/>
<comment type="caution">
    <text evidence="16">The sequence shown here is derived from an EMBL/GenBank/DDBJ whole genome shotgun (WGS) entry which is preliminary data.</text>
</comment>
<sequence>MADLEANFMHLQLLHESLGRFNENFGAFLYGLNMNAFCVDFPEAPLPASFERNGDLLGRGGGGGGVEESPFRQRAPPDVGGEQTFLTSDTSFVENPPMSVKKTTAGGMKFSGVPGSAPRERQAGGGTRGGTAAGRGRGTGGSGIARGTSGRGRGTERGRAASGIGRGIPRGRARA</sequence>
<evidence type="ECO:0000256" key="11">
    <source>
        <dbReference type="ARBA" id="ARBA00023212"/>
    </source>
</evidence>
<dbReference type="GO" id="GO:1990758">
    <property type="term" value="P:mitotic sister chromatid biorientation"/>
    <property type="evidence" value="ECO:0007669"/>
    <property type="project" value="TreeGrafter"/>
</dbReference>
<evidence type="ECO:0000256" key="7">
    <source>
        <dbReference type="ARBA" id="ARBA00022490"/>
    </source>
</evidence>
<dbReference type="Proteomes" id="UP000033647">
    <property type="component" value="Unassembled WGS sequence"/>
</dbReference>
<keyword evidence="8" id="KW-0493">Microtubule</keyword>
<dbReference type="EMBL" id="LAFY01000691">
    <property type="protein sequence ID" value="KJX96210.1"/>
    <property type="molecule type" value="Genomic_DNA"/>
</dbReference>
<evidence type="ECO:0000256" key="9">
    <source>
        <dbReference type="ARBA" id="ARBA00022829"/>
    </source>
</evidence>
<keyword evidence="6" id="KW-0158">Chromosome</keyword>
<evidence type="ECO:0000256" key="13">
    <source>
        <dbReference type="ARBA" id="ARBA00023328"/>
    </source>
</evidence>
<dbReference type="GO" id="GO:0042729">
    <property type="term" value="C:DASH complex"/>
    <property type="evidence" value="ECO:0007669"/>
    <property type="project" value="InterPro"/>
</dbReference>
<feature type="compositionally biased region" description="Polar residues" evidence="15">
    <location>
        <begin position="84"/>
        <end position="93"/>
    </location>
</feature>
<dbReference type="GO" id="GO:1990537">
    <property type="term" value="C:mitotic spindle polar microtubule"/>
    <property type="evidence" value="ECO:0007669"/>
    <property type="project" value="TreeGrafter"/>
</dbReference>
<evidence type="ECO:0000256" key="5">
    <source>
        <dbReference type="ARBA" id="ARBA00020497"/>
    </source>
</evidence>
<evidence type="ECO:0000256" key="10">
    <source>
        <dbReference type="ARBA" id="ARBA00022838"/>
    </source>
</evidence>
<evidence type="ECO:0000256" key="6">
    <source>
        <dbReference type="ARBA" id="ARBA00022454"/>
    </source>
</evidence>
<evidence type="ECO:0000256" key="8">
    <source>
        <dbReference type="ARBA" id="ARBA00022701"/>
    </source>
</evidence>
<accession>A0A0F4GJ47</accession>
<keyword evidence="7" id="KW-0963">Cytoplasm</keyword>
<feature type="compositionally biased region" description="Gly residues" evidence="15">
    <location>
        <begin position="57"/>
        <end position="66"/>
    </location>
</feature>
<dbReference type="InterPro" id="IPR013962">
    <property type="entry name" value="DASH_Dam1"/>
</dbReference>
<evidence type="ECO:0000256" key="14">
    <source>
        <dbReference type="ARBA" id="ARBA00030453"/>
    </source>
</evidence>
<dbReference type="Pfam" id="PF08653">
    <property type="entry name" value="DASH_Dam1"/>
    <property type="match status" value="1"/>
</dbReference>
<comment type="subcellular location">
    <subcellularLocation>
        <location evidence="3">Chromosome</location>
        <location evidence="3">Centromere</location>
        <location evidence="3">Kinetochore</location>
    </subcellularLocation>
    <subcellularLocation>
        <location evidence="2">Cytoplasm</location>
        <location evidence="2">Cytoskeleton</location>
        <location evidence="2">Spindle</location>
    </subcellularLocation>
    <subcellularLocation>
        <location evidence="1">Nucleus</location>
    </subcellularLocation>
</comment>
<feature type="compositionally biased region" description="Gly residues" evidence="15">
    <location>
        <begin position="123"/>
        <end position="152"/>
    </location>
</feature>
<keyword evidence="11" id="KW-0206">Cytoskeleton</keyword>
<evidence type="ECO:0000313" key="17">
    <source>
        <dbReference type="Proteomes" id="UP000033647"/>
    </source>
</evidence>
<feature type="region of interest" description="Disordered" evidence="15">
    <location>
        <begin position="52"/>
        <end position="175"/>
    </location>
</feature>
<evidence type="ECO:0000256" key="4">
    <source>
        <dbReference type="ARBA" id="ARBA00010073"/>
    </source>
</evidence>
<evidence type="ECO:0000256" key="12">
    <source>
        <dbReference type="ARBA" id="ARBA00023242"/>
    </source>
</evidence>
<dbReference type="AlphaFoldDB" id="A0A0F4GJ47"/>
<organism evidence="16 17">
    <name type="scientific">Zymoseptoria brevis</name>
    <dbReference type="NCBI Taxonomy" id="1047168"/>
    <lineage>
        <taxon>Eukaryota</taxon>
        <taxon>Fungi</taxon>
        <taxon>Dikarya</taxon>
        <taxon>Ascomycota</taxon>
        <taxon>Pezizomycotina</taxon>
        <taxon>Dothideomycetes</taxon>
        <taxon>Dothideomycetidae</taxon>
        <taxon>Mycosphaerellales</taxon>
        <taxon>Mycosphaerellaceae</taxon>
        <taxon>Zymoseptoria</taxon>
    </lineage>
</organism>
<protein>
    <recommendedName>
        <fullName evidence="5">DASH complex subunit DAM1</fullName>
    </recommendedName>
    <alternativeName>
        <fullName evidence="14">Outer kinetochore protein DAM1</fullName>
    </alternativeName>
</protein>
<name>A0A0F4GJ47_9PEZI</name>
<dbReference type="PANTHER" id="PTHR28113">
    <property type="entry name" value="DASH COMPLEX SUBUNIT DAM1"/>
    <property type="match status" value="1"/>
</dbReference>
<evidence type="ECO:0000256" key="1">
    <source>
        <dbReference type="ARBA" id="ARBA00004123"/>
    </source>
</evidence>